<evidence type="ECO:0000313" key="2">
    <source>
        <dbReference type="EMBL" id="GIQ84987.1"/>
    </source>
</evidence>
<reference evidence="2 3" key="1">
    <citation type="journal article" date="2018" name="PLoS ONE">
        <title>The draft genome of Kipferlia bialata reveals reductive genome evolution in fornicate parasites.</title>
        <authorList>
            <person name="Tanifuji G."/>
            <person name="Takabayashi S."/>
            <person name="Kume K."/>
            <person name="Takagi M."/>
            <person name="Nakayama T."/>
            <person name="Kamikawa R."/>
            <person name="Inagaki Y."/>
            <person name="Hashimoto T."/>
        </authorList>
    </citation>
    <scope>NUCLEOTIDE SEQUENCE [LARGE SCALE GENOMIC DNA]</scope>
    <source>
        <strain evidence="2">NY0173</strain>
    </source>
</reference>
<dbReference type="Proteomes" id="UP000265618">
    <property type="component" value="Unassembled WGS sequence"/>
</dbReference>
<feature type="transmembrane region" description="Helical" evidence="1">
    <location>
        <begin position="145"/>
        <end position="166"/>
    </location>
</feature>
<feature type="transmembrane region" description="Helical" evidence="1">
    <location>
        <begin position="74"/>
        <end position="99"/>
    </location>
</feature>
<keyword evidence="3" id="KW-1185">Reference proteome</keyword>
<proteinExistence type="predicted"/>
<keyword evidence="1" id="KW-0472">Membrane</keyword>
<dbReference type="EMBL" id="BDIP01001714">
    <property type="protein sequence ID" value="GIQ84987.1"/>
    <property type="molecule type" value="Genomic_DNA"/>
</dbReference>
<feature type="transmembrane region" description="Helical" evidence="1">
    <location>
        <begin position="42"/>
        <end position="62"/>
    </location>
</feature>
<comment type="caution">
    <text evidence="2">The sequence shown here is derived from an EMBL/GenBank/DDBJ whole genome shotgun (WGS) entry which is preliminary data.</text>
</comment>
<sequence length="257" mass="28359">MKWEDDAETLFWLRVASWVSAALYGTIIGLTIHRRSYLNRSVFVCLLIFLVLRTGTWLAHGIDVFVGLPNIMKHALFLVPLGPLFSVFSAIAVALFAVAKMRPRQGTFRSFQVISNIIIYGIIIASIVAYVVLGDTDLKTDVIGITNLVLSSIMLLLGTFIAIYAWRAAVKINKYSLNKSMARVVSYRLVVSTLAAAVGFLGYSTGLVIEGIYFIAEGGFMHSFNAEFTQTPPIETLYTVLQALCCLSAVYRRSSPP</sequence>
<accession>A0A9K3GJC9</accession>
<evidence type="ECO:0000313" key="3">
    <source>
        <dbReference type="Proteomes" id="UP000265618"/>
    </source>
</evidence>
<feature type="transmembrane region" description="Helical" evidence="1">
    <location>
        <begin position="12"/>
        <end position="30"/>
    </location>
</feature>
<evidence type="ECO:0000256" key="1">
    <source>
        <dbReference type="SAM" id="Phobius"/>
    </source>
</evidence>
<keyword evidence="1" id="KW-1133">Transmembrane helix</keyword>
<name>A0A9K3GJC9_9EUKA</name>
<gene>
    <name evidence="2" type="ORF">KIPB_006589</name>
</gene>
<keyword evidence="1" id="KW-0812">Transmembrane</keyword>
<feature type="transmembrane region" description="Helical" evidence="1">
    <location>
        <begin position="111"/>
        <end position="133"/>
    </location>
</feature>
<dbReference type="AlphaFoldDB" id="A0A9K3GJC9"/>
<organism evidence="2 3">
    <name type="scientific">Kipferlia bialata</name>
    <dbReference type="NCBI Taxonomy" id="797122"/>
    <lineage>
        <taxon>Eukaryota</taxon>
        <taxon>Metamonada</taxon>
        <taxon>Carpediemonas-like organisms</taxon>
        <taxon>Kipferlia</taxon>
    </lineage>
</organism>
<feature type="transmembrane region" description="Helical" evidence="1">
    <location>
        <begin position="187"/>
        <end position="216"/>
    </location>
</feature>
<protein>
    <submittedName>
        <fullName evidence="2">Uncharacterized protein</fullName>
    </submittedName>
</protein>